<gene>
    <name evidence="2" type="ORF">Lbru_1331</name>
</gene>
<comment type="caution">
    <text evidence="2">The sequence shown here is derived from an EMBL/GenBank/DDBJ whole genome shotgun (WGS) entry which is preliminary data.</text>
</comment>
<proteinExistence type="predicted"/>
<dbReference type="AlphaFoldDB" id="A0A0W0SM63"/>
<feature type="region of interest" description="Disordered" evidence="1">
    <location>
        <begin position="303"/>
        <end position="328"/>
    </location>
</feature>
<evidence type="ECO:0000256" key="1">
    <source>
        <dbReference type="SAM" id="MobiDB-lite"/>
    </source>
</evidence>
<reference evidence="2 3" key="1">
    <citation type="submission" date="2015-11" db="EMBL/GenBank/DDBJ databases">
        <title>Genomic analysis of 38 Legionella species identifies large and diverse effector repertoires.</title>
        <authorList>
            <person name="Burstein D."/>
            <person name="Amaro F."/>
            <person name="Zusman T."/>
            <person name="Lifshitz Z."/>
            <person name="Cohen O."/>
            <person name="Gilbert J.A."/>
            <person name="Pupko T."/>
            <person name="Shuman H.A."/>
            <person name="Segal G."/>
        </authorList>
    </citation>
    <scope>NUCLEOTIDE SEQUENCE [LARGE SCALE GENOMIC DNA]</scope>
    <source>
        <strain evidence="2 3">ATCC 43878</strain>
    </source>
</reference>
<dbReference type="STRING" id="29422.Lbru_1331"/>
<evidence type="ECO:0000313" key="2">
    <source>
        <dbReference type="EMBL" id="KTC84463.1"/>
    </source>
</evidence>
<dbReference type="Proteomes" id="UP000054742">
    <property type="component" value="Unassembled WGS sequence"/>
</dbReference>
<evidence type="ECO:0000313" key="3">
    <source>
        <dbReference type="Proteomes" id="UP000054742"/>
    </source>
</evidence>
<sequence length="328" mass="36548">MSTNMSAKLESVVLLMNQLGLEIRDIVKPGNKLESTEASTKSSALAYSLAGLYLNKKFDSSDLMFPNKAKLYGAAVALYGGGGNCDHYSAITEYLFSTVVKPKLTAVGVSVIGYSRIADLYAKHSFFAFKVFDLETQQEEVIVCDPWAIRDDKSATAANLEENYVFGKKSWQLEGLNSLEGLGNFETIAQSINALYDFAAKVDVELHHNYPIEYSQAVSSTGDAVFSTYSNDVSFLKNSTEEAILQKTNQSLPHIYGFFGVQAQSQNQINQGDDMEHQEQIGEMVQEEQIEEMVQEEQIEEMVQEEKIEEMESEDNMDHENRQTGIPG</sequence>
<feature type="compositionally biased region" description="Acidic residues" evidence="1">
    <location>
        <begin position="303"/>
        <end position="315"/>
    </location>
</feature>
<accession>A0A0W0SM63</accession>
<name>A0A0W0SM63_9GAMM</name>
<dbReference type="PATRIC" id="fig|29422.6.peg.1408"/>
<protein>
    <submittedName>
        <fullName evidence="2">Uncharacterized protein</fullName>
    </submittedName>
</protein>
<keyword evidence="3" id="KW-1185">Reference proteome</keyword>
<organism evidence="2 3">
    <name type="scientific">Legionella brunensis</name>
    <dbReference type="NCBI Taxonomy" id="29422"/>
    <lineage>
        <taxon>Bacteria</taxon>
        <taxon>Pseudomonadati</taxon>
        <taxon>Pseudomonadota</taxon>
        <taxon>Gammaproteobacteria</taxon>
        <taxon>Legionellales</taxon>
        <taxon>Legionellaceae</taxon>
        <taxon>Legionella</taxon>
    </lineage>
</organism>
<dbReference type="EMBL" id="LNXV01000009">
    <property type="protein sequence ID" value="KTC84463.1"/>
    <property type="molecule type" value="Genomic_DNA"/>
</dbReference>